<dbReference type="InterPro" id="IPR045340">
    <property type="entry name" value="DUF6533"/>
</dbReference>
<keyword evidence="4" id="KW-1185">Reference proteome</keyword>
<gene>
    <name evidence="3" type="ORF">GSI_07572</name>
</gene>
<keyword evidence="1" id="KW-0812">Transmembrane</keyword>
<dbReference type="EMBL" id="AYKW01000015">
    <property type="protein sequence ID" value="PIL30387.1"/>
    <property type="molecule type" value="Genomic_DNA"/>
</dbReference>
<dbReference type="OrthoDB" id="2745134at2759"/>
<dbReference type="AlphaFoldDB" id="A0A2G8S9F7"/>
<sequence>MTDGSNSTAIIAAWNAMVVGNYTEMATMVVVLYEYVITFGVEVDLFWGKEITGASIVFFLNRYFVLVYHLVQLPSWFLLFSSTP</sequence>
<feature type="domain" description="DUF6533" evidence="2">
    <location>
        <begin position="22"/>
        <end position="67"/>
    </location>
</feature>
<feature type="transmembrane region" description="Helical" evidence="1">
    <location>
        <begin position="59"/>
        <end position="79"/>
    </location>
</feature>
<dbReference type="Proteomes" id="UP000230002">
    <property type="component" value="Unassembled WGS sequence"/>
</dbReference>
<comment type="caution">
    <text evidence="3">The sequence shown here is derived from an EMBL/GenBank/DDBJ whole genome shotgun (WGS) entry which is preliminary data.</text>
</comment>
<protein>
    <recommendedName>
        <fullName evidence="2">DUF6533 domain-containing protein</fullName>
    </recommendedName>
</protein>
<reference evidence="3 4" key="1">
    <citation type="journal article" date="2015" name="Sci. Rep.">
        <title>Chromosome-level genome map provides insights into diverse defense mechanisms in the medicinal fungus Ganoderma sinense.</title>
        <authorList>
            <person name="Zhu Y."/>
            <person name="Xu J."/>
            <person name="Sun C."/>
            <person name="Zhou S."/>
            <person name="Xu H."/>
            <person name="Nelson D.R."/>
            <person name="Qian J."/>
            <person name="Song J."/>
            <person name="Luo H."/>
            <person name="Xiang L."/>
            <person name="Li Y."/>
            <person name="Xu Z."/>
            <person name="Ji A."/>
            <person name="Wang L."/>
            <person name="Lu S."/>
            <person name="Hayward A."/>
            <person name="Sun W."/>
            <person name="Li X."/>
            <person name="Schwartz D.C."/>
            <person name="Wang Y."/>
            <person name="Chen S."/>
        </authorList>
    </citation>
    <scope>NUCLEOTIDE SEQUENCE [LARGE SCALE GENOMIC DNA]</scope>
    <source>
        <strain evidence="3 4">ZZ0214-1</strain>
    </source>
</reference>
<evidence type="ECO:0000256" key="1">
    <source>
        <dbReference type="SAM" id="Phobius"/>
    </source>
</evidence>
<evidence type="ECO:0000313" key="4">
    <source>
        <dbReference type="Proteomes" id="UP000230002"/>
    </source>
</evidence>
<dbReference type="Pfam" id="PF20151">
    <property type="entry name" value="DUF6533"/>
    <property type="match status" value="1"/>
</dbReference>
<evidence type="ECO:0000313" key="3">
    <source>
        <dbReference type="EMBL" id="PIL30387.1"/>
    </source>
</evidence>
<keyword evidence="1" id="KW-0472">Membrane</keyword>
<name>A0A2G8S9F7_9APHY</name>
<evidence type="ECO:0000259" key="2">
    <source>
        <dbReference type="Pfam" id="PF20151"/>
    </source>
</evidence>
<keyword evidence="1" id="KW-1133">Transmembrane helix</keyword>
<organism evidence="3 4">
    <name type="scientific">Ganoderma sinense ZZ0214-1</name>
    <dbReference type="NCBI Taxonomy" id="1077348"/>
    <lineage>
        <taxon>Eukaryota</taxon>
        <taxon>Fungi</taxon>
        <taxon>Dikarya</taxon>
        <taxon>Basidiomycota</taxon>
        <taxon>Agaricomycotina</taxon>
        <taxon>Agaricomycetes</taxon>
        <taxon>Polyporales</taxon>
        <taxon>Polyporaceae</taxon>
        <taxon>Ganoderma</taxon>
    </lineage>
</organism>
<accession>A0A2G8S9F7</accession>
<proteinExistence type="predicted"/>